<dbReference type="PATRIC" id="fig|573.1524.peg.2369"/>
<dbReference type="SUPFAM" id="SSF53756">
    <property type="entry name" value="UDP-Glycosyltransferase/glycogen phosphorylase"/>
    <property type="match status" value="1"/>
</dbReference>
<dbReference type="GO" id="GO:0016757">
    <property type="term" value="F:glycosyltransferase activity"/>
    <property type="evidence" value="ECO:0007669"/>
    <property type="project" value="InterPro"/>
</dbReference>
<dbReference type="EMBL" id="LT174569">
    <property type="protein sequence ID" value="CZQ24711.1"/>
    <property type="molecule type" value="Genomic_DNA"/>
</dbReference>
<dbReference type="RefSeq" id="WP_077258270.1">
    <property type="nucleotide sequence ID" value="NZ_CP084531.1"/>
</dbReference>
<evidence type="ECO:0000259" key="1">
    <source>
        <dbReference type="Pfam" id="PF00534"/>
    </source>
</evidence>
<reference evidence="2" key="1">
    <citation type="submission" date="2016-02" db="EMBL/GenBank/DDBJ databases">
        <authorList>
            <person name="Wen L."/>
            <person name="He K."/>
            <person name="Yang H."/>
        </authorList>
    </citation>
    <scope>NUCLEOTIDE SEQUENCE</scope>
    <source>
        <strain evidence="2">K77An</strain>
    </source>
</reference>
<dbReference type="AlphaFoldDB" id="A0A193SDS4"/>
<dbReference type="InterPro" id="IPR001296">
    <property type="entry name" value="Glyco_trans_1"/>
</dbReference>
<dbReference type="PANTHER" id="PTHR45947:SF3">
    <property type="entry name" value="SULFOQUINOVOSYL TRANSFERASE SQD2"/>
    <property type="match status" value="1"/>
</dbReference>
<reference evidence="2" key="2">
    <citation type="submission" date="2016-06" db="EMBL/GenBank/DDBJ databases">
        <title>Towards a vaccine: An investigation of Klebsiella pneumoniae surface antigens.</title>
        <authorList>
            <person name="Follador R."/>
            <person name="Heinz E."/>
            <person name="Wyres K.L."/>
            <person name="Ellington M.J."/>
            <person name="Kowarik M."/>
            <person name="Holt K.E."/>
            <person name="Thomson N.R."/>
        </authorList>
    </citation>
    <scope>NUCLEOTIDE SEQUENCE</scope>
    <source>
        <strain evidence="2">K77An</strain>
    </source>
</reference>
<protein>
    <submittedName>
        <fullName evidence="2">Putative Glycosyltransferase</fullName>
    </submittedName>
</protein>
<dbReference type="PANTHER" id="PTHR45947">
    <property type="entry name" value="SULFOQUINOVOSYL TRANSFERASE SQD2"/>
    <property type="match status" value="1"/>
</dbReference>
<dbReference type="Pfam" id="PF00534">
    <property type="entry name" value="Glycos_transf_1"/>
    <property type="match status" value="1"/>
</dbReference>
<evidence type="ECO:0000313" key="2">
    <source>
        <dbReference type="EMBL" id="CZQ24711.1"/>
    </source>
</evidence>
<keyword evidence="2" id="KW-0808">Transferase</keyword>
<dbReference type="InterPro" id="IPR050194">
    <property type="entry name" value="Glycosyltransferase_grp1"/>
</dbReference>
<accession>A0A193SDS4</accession>
<gene>
    <name evidence="2" type="primary">wckD</name>
</gene>
<sequence length="359" mass="42212">MTEEQSRQEIIVLHDTDGRPYYKALDASDKYNVVYYESSVFRLFLRELYKFKKADVKKLIRNLFFRCRVPWIKDKVIILGMAPYDFRISYYAILCKKNYVIEHTSWPYWGQNNVPRTYGIMTIFFKKLWKKILNSSFINIVCVSDSAFKTINQFRKNNNCSTIIPHVIDIPSLKSKPMRKDKTLIFIGKLIPEKGIDKIISFAEENPSYKVTIIGDGPLKNKVLQSAKIFPNIRYLGFIRNRHEIYNHLHESTFFYLPSIKTHRWEELFGISIIEAMSCGCICFCSNHVGPRQIIDDKVNGFLLEENHTSRDIINLINNSDLEMISENAIIEVKKYSLETVQGLWDNFIERVTRERSIK</sequence>
<organism evidence="2">
    <name type="scientific">Klebsiella pneumoniae</name>
    <dbReference type="NCBI Taxonomy" id="573"/>
    <lineage>
        <taxon>Bacteria</taxon>
        <taxon>Pseudomonadati</taxon>
        <taxon>Pseudomonadota</taxon>
        <taxon>Gammaproteobacteria</taxon>
        <taxon>Enterobacterales</taxon>
        <taxon>Enterobacteriaceae</taxon>
        <taxon>Klebsiella/Raoultella group</taxon>
        <taxon>Klebsiella</taxon>
        <taxon>Klebsiella pneumoniae complex</taxon>
    </lineage>
</organism>
<proteinExistence type="predicted"/>
<feature type="domain" description="Glycosyl transferase family 1" evidence="1">
    <location>
        <begin position="179"/>
        <end position="323"/>
    </location>
</feature>
<dbReference type="Gene3D" id="3.40.50.2000">
    <property type="entry name" value="Glycogen Phosphorylase B"/>
    <property type="match status" value="2"/>
</dbReference>
<name>A0A193SDS4_KLEPN</name>